<dbReference type="Pfam" id="PF02517">
    <property type="entry name" value="Rce1-like"/>
    <property type="match status" value="1"/>
</dbReference>
<gene>
    <name evidence="3" type="ORF">GCM10008096_12890</name>
</gene>
<keyword evidence="1" id="KW-0472">Membrane</keyword>
<comment type="caution">
    <text evidence="3">The sequence shown here is derived from an EMBL/GenBank/DDBJ whole genome shotgun (WGS) entry which is preliminary data.</text>
</comment>
<reference evidence="4" key="1">
    <citation type="journal article" date="2019" name="Int. J. Syst. Evol. Microbiol.">
        <title>The Global Catalogue of Microorganisms (GCM) 10K type strain sequencing project: providing services to taxonomists for standard genome sequencing and annotation.</title>
        <authorList>
            <consortium name="The Broad Institute Genomics Platform"/>
            <consortium name="The Broad Institute Genome Sequencing Center for Infectious Disease"/>
            <person name="Wu L."/>
            <person name="Ma J."/>
        </authorList>
    </citation>
    <scope>NUCLEOTIDE SEQUENCE [LARGE SCALE GENOMIC DNA]</scope>
    <source>
        <strain evidence="4">KCTC 19466</strain>
    </source>
</reference>
<keyword evidence="1" id="KW-1133">Transmembrane helix</keyword>
<accession>A0ABQ3GG32</accession>
<proteinExistence type="predicted"/>
<dbReference type="Proteomes" id="UP000642819">
    <property type="component" value="Unassembled WGS sequence"/>
</dbReference>
<dbReference type="InterPro" id="IPR003675">
    <property type="entry name" value="Rce1/LyrA-like_dom"/>
</dbReference>
<keyword evidence="4" id="KW-1185">Reference proteome</keyword>
<feature type="transmembrane region" description="Helical" evidence="1">
    <location>
        <begin position="84"/>
        <end position="107"/>
    </location>
</feature>
<keyword evidence="1" id="KW-0812">Transmembrane</keyword>
<feature type="transmembrane region" description="Helical" evidence="1">
    <location>
        <begin position="37"/>
        <end position="54"/>
    </location>
</feature>
<protein>
    <recommendedName>
        <fullName evidence="2">CAAX prenyl protease 2/Lysostaphin resistance protein A-like domain-containing protein</fullName>
    </recommendedName>
</protein>
<feature type="transmembrane region" description="Helical" evidence="1">
    <location>
        <begin position="61"/>
        <end position="78"/>
    </location>
</feature>
<dbReference type="EMBL" id="BMXK01000005">
    <property type="protein sequence ID" value="GHD04892.1"/>
    <property type="molecule type" value="Genomic_DNA"/>
</dbReference>
<name>A0ABQ3GG32_9MICC</name>
<evidence type="ECO:0000256" key="1">
    <source>
        <dbReference type="SAM" id="Phobius"/>
    </source>
</evidence>
<feature type="transmembrane region" description="Helical" evidence="1">
    <location>
        <begin position="196"/>
        <end position="219"/>
    </location>
</feature>
<organism evidence="3 4">
    <name type="scientific">Zhihengliuella salsuginis</name>
    <dbReference type="NCBI Taxonomy" id="578222"/>
    <lineage>
        <taxon>Bacteria</taxon>
        <taxon>Bacillati</taxon>
        <taxon>Actinomycetota</taxon>
        <taxon>Actinomycetes</taxon>
        <taxon>Micrococcales</taxon>
        <taxon>Micrococcaceae</taxon>
        <taxon>Zhihengliuella</taxon>
    </lineage>
</organism>
<feature type="domain" description="CAAX prenyl protease 2/Lysostaphin resistance protein A-like" evidence="2">
    <location>
        <begin position="162"/>
        <end position="253"/>
    </location>
</feature>
<evidence type="ECO:0000313" key="4">
    <source>
        <dbReference type="Proteomes" id="UP000642819"/>
    </source>
</evidence>
<dbReference type="RefSeq" id="WP_189349322.1">
    <property type="nucleotide sequence ID" value="NZ_BMXK01000005.1"/>
</dbReference>
<sequence length="272" mass="30313">MMSISADPHRPVLSRKLIPASMVSLSAVLLFAVGNDLGGYGLLAAGVIVAAAVDRAFLKDLALIAGGMVIVSLVPLHADLSIQHMALMGGVLILAVLLPWLVSRFVYREDIIKFPVNTGRKWPLSAKLYLIGIVGLAYLILPVYLISTGVYQNWPDASDPVIFWRLFLGVNAVGIWDELFFICTAFALLRRHFPDWMANILQAVIFSSFLWEIGYQAWGPLMTFPFALLQGYTFKLTKSLTYVVSVHLIFDFVLFLALVHAHNRDWLAIFLY</sequence>
<evidence type="ECO:0000313" key="3">
    <source>
        <dbReference type="EMBL" id="GHD04892.1"/>
    </source>
</evidence>
<feature type="transmembrane region" description="Helical" evidence="1">
    <location>
        <begin position="166"/>
        <end position="189"/>
    </location>
</feature>
<feature type="transmembrane region" description="Helical" evidence="1">
    <location>
        <begin position="128"/>
        <end position="146"/>
    </location>
</feature>
<feature type="transmembrane region" description="Helical" evidence="1">
    <location>
        <begin position="239"/>
        <end position="259"/>
    </location>
</feature>
<evidence type="ECO:0000259" key="2">
    <source>
        <dbReference type="Pfam" id="PF02517"/>
    </source>
</evidence>